<dbReference type="InterPro" id="IPR029063">
    <property type="entry name" value="SAM-dependent_MTases_sf"/>
</dbReference>
<dbReference type="SUPFAM" id="SSF53335">
    <property type="entry name" value="S-adenosyl-L-methionine-dependent methyltransferases"/>
    <property type="match status" value="1"/>
</dbReference>
<feature type="region of interest" description="Disordered" evidence="3">
    <location>
        <begin position="156"/>
        <end position="217"/>
    </location>
</feature>
<feature type="compositionally biased region" description="Low complexity" evidence="3">
    <location>
        <begin position="162"/>
        <end position="172"/>
    </location>
</feature>
<evidence type="ECO:0000259" key="4">
    <source>
        <dbReference type="Pfam" id="PF13649"/>
    </source>
</evidence>
<evidence type="ECO:0000256" key="1">
    <source>
        <dbReference type="ARBA" id="ARBA00022603"/>
    </source>
</evidence>
<feature type="domain" description="Methyltransferase" evidence="4">
    <location>
        <begin position="43"/>
        <end position="134"/>
    </location>
</feature>
<dbReference type="GO" id="GO:0008168">
    <property type="term" value="F:methyltransferase activity"/>
    <property type="evidence" value="ECO:0007669"/>
    <property type="project" value="UniProtKB-KW"/>
</dbReference>
<dbReference type="Pfam" id="PF13649">
    <property type="entry name" value="Methyltransf_25"/>
    <property type="match status" value="1"/>
</dbReference>
<dbReference type="EMBL" id="NBXE01000017">
    <property type="protein sequence ID" value="RFA28175.1"/>
    <property type="molecule type" value="Genomic_DNA"/>
</dbReference>
<gene>
    <name evidence="5" type="ORF">B7R25_05570</name>
</gene>
<dbReference type="CDD" id="cd02440">
    <property type="entry name" value="AdoMet_MTases"/>
    <property type="match status" value="1"/>
</dbReference>
<protein>
    <recommendedName>
        <fullName evidence="4">Methyltransferase domain-containing protein</fullName>
    </recommendedName>
</protein>
<sequence>MPEWAEVEVRADRLGWAAVRPVRRPSARARRDVRRGASPGERVLDVGCGDGEVSALIAARLQTGAVRGIDPSPLMVAQAAGRADAKVHFEAGDVLALDLGGRNIDLVVSLNGLHWVPDLGRALSELRSVTAPAGRLVLQFVGASERRSLEQMAMDVAGSPGGTQTSTGSMPPSCAPHRARSSGSPRPPDSAQPTPTSASTASTSPIGRASNAGARSGSVGLRLALHLQPAPGRTRPGIMGS</sequence>
<dbReference type="Gene3D" id="3.40.50.150">
    <property type="entry name" value="Vaccinia Virus protein VP39"/>
    <property type="match status" value="1"/>
</dbReference>
<keyword evidence="1" id="KW-0489">Methyltransferase</keyword>
<evidence type="ECO:0000313" key="6">
    <source>
        <dbReference type="Proteomes" id="UP000257080"/>
    </source>
</evidence>
<dbReference type="Proteomes" id="UP000257080">
    <property type="component" value="Unassembled WGS sequence"/>
</dbReference>
<accession>A0A3E0WEY1</accession>
<evidence type="ECO:0000313" key="5">
    <source>
        <dbReference type="EMBL" id="RFA28175.1"/>
    </source>
</evidence>
<dbReference type="PANTHER" id="PTHR43861">
    <property type="entry name" value="TRANS-ACONITATE 2-METHYLTRANSFERASE-RELATED"/>
    <property type="match status" value="1"/>
</dbReference>
<dbReference type="OrthoDB" id="9795634at2"/>
<comment type="caution">
    <text evidence="5">The sequence shown here is derived from an EMBL/GenBank/DDBJ whole genome shotgun (WGS) entry which is preliminary data.</text>
</comment>
<proteinExistence type="predicted"/>
<dbReference type="PANTHER" id="PTHR43861:SF1">
    <property type="entry name" value="TRANS-ACONITATE 2-METHYLTRANSFERASE"/>
    <property type="match status" value="1"/>
</dbReference>
<dbReference type="InterPro" id="IPR041698">
    <property type="entry name" value="Methyltransf_25"/>
</dbReference>
<dbReference type="AlphaFoldDB" id="A0A3E0WEY1"/>
<name>A0A3E0WEY1_9MICO</name>
<organism evidence="5 6">
    <name type="scientific">Subtercola boreus</name>
    <dbReference type="NCBI Taxonomy" id="120213"/>
    <lineage>
        <taxon>Bacteria</taxon>
        <taxon>Bacillati</taxon>
        <taxon>Actinomycetota</taxon>
        <taxon>Actinomycetes</taxon>
        <taxon>Micrococcales</taxon>
        <taxon>Microbacteriaceae</taxon>
        <taxon>Subtercola</taxon>
    </lineage>
</organism>
<reference evidence="5 6" key="1">
    <citation type="submission" date="2017-04" db="EMBL/GenBank/DDBJ databases">
        <title>Comparative genome analysis of Subtercola boreus.</title>
        <authorList>
            <person name="Cho Y.-J."/>
            <person name="Cho A."/>
            <person name="Kim O.-S."/>
            <person name="Lee J.-I."/>
        </authorList>
    </citation>
    <scope>NUCLEOTIDE SEQUENCE [LARGE SCALE GENOMIC DNA]</scope>
    <source>
        <strain evidence="5 6">P28004</strain>
    </source>
</reference>
<evidence type="ECO:0000256" key="2">
    <source>
        <dbReference type="ARBA" id="ARBA00022679"/>
    </source>
</evidence>
<dbReference type="GO" id="GO:0032259">
    <property type="term" value="P:methylation"/>
    <property type="evidence" value="ECO:0007669"/>
    <property type="project" value="UniProtKB-KW"/>
</dbReference>
<evidence type="ECO:0000256" key="3">
    <source>
        <dbReference type="SAM" id="MobiDB-lite"/>
    </source>
</evidence>
<keyword evidence="2" id="KW-0808">Transferase</keyword>
<feature type="compositionally biased region" description="Low complexity" evidence="3">
    <location>
        <begin position="191"/>
        <end position="205"/>
    </location>
</feature>